<evidence type="ECO:0000256" key="2">
    <source>
        <dbReference type="ARBA" id="ARBA00023002"/>
    </source>
</evidence>
<dbReference type="EMBL" id="CP155618">
    <property type="protein sequence ID" value="XBL14472.1"/>
    <property type="molecule type" value="Genomic_DNA"/>
</dbReference>
<dbReference type="SUPFAM" id="SSF51735">
    <property type="entry name" value="NAD(P)-binding Rossmann-fold domains"/>
    <property type="match status" value="1"/>
</dbReference>
<dbReference type="KEGG" id="mlil:QLS71_000270"/>
<dbReference type="InterPro" id="IPR036291">
    <property type="entry name" value="NAD(P)-bd_dom_sf"/>
</dbReference>
<dbReference type="PANTHER" id="PTHR43669">
    <property type="entry name" value="5-KETO-D-GLUCONATE 5-REDUCTASE"/>
    <property type="match status" value="1"/>
</dbReference>
<dbReference type="Pfam" id="PF13561">
    <property type="entry name" value="adh_short_C2"/>
    <property type="match status" value="1"/>
</dbReference>
<name>A0AAU7EEA5_9FLAO</name>
<protein>
    <submittedName>
        <fullName evidence="3">SDR family oxidoreductase</fullName>
    </submittedName>
</protein>
<proteinExistence type="inferred from homology"/>
<dbReference type="AlphaFoldDB" id="A0AAU7EEA5"/>
<keyword evidence="2" id="KW-0560">Oxidoreductase</keyword>
<evidence type="ECO:0000313" key="3">
    <source>
        <dbReference type="EMBL" id="XBL14472.1"/>
    </source>
</evidence>
<evidence type="ECO:0000256" key="1">
    <source>
        <dbReference type="ARBA" id="ARBA00006484"/>
    </source>
</evidence>
<gene>
    <name evidence="3" type="ORF">QLS71_000270</name>
</gene>
<reference evidence="3" key="1">
    <citation type="submission" date="2024-04" db="EMBL/GenBank/DDBJ databases">
        <title>Mariniflexile litorale, isolated from the shallow sediments of the Sea of Japan.</title>
        <authorList>
            <person name="Romanenko L."/>
            <person name="Isaeva M."/>
        </authorList>
    </citation>
    <scope>NUCLEOTIDE SEQUENCE [LARGE SCALE GENOMIC DNA]</scope>
    <source>
        <strain evidence="3">KMM 9835</strain>
    </source>
</reference>
<dbReference type="InterPro" id="IPR002347">
    <property type="entry name" value="SDR_fam"/>
</dbReference>
<dbReference type="PANTHER" id="PTHR43669:SF3">
    <property type="entry name" value="ALCOHOL DEHYDROGENASE, PUTATIVE (AFU_ORTHOLOGUE AFUA_3G03445)-RELATED"/>
    <property type="match status" value="1"/>
</dbReference>
<dbReference type="Gene3D" id="3.40.50.720">
    <property type="entry name" value="NAD(P)-binding Rossmann-like Domain"/>
    <property type="match status" value="1"/>
</dbReference>
<sequence length="259" mass="27908">MRDKVAVIYGNGAIGSEIALTFALHGAAVYLAGRTEAKLQQIHEKATSKGVHINTKLVDALDEKSVETHLNEIIKEKGKIDISFNTIGISQIGIQGKPLTDISPDNFLKPVSVYLRSHFITTKAALIHMIKNNNGVILMHVPNASRISPPFVGGMVPAWSALEGLCKSISTENGQHNVRSVCLLTTGIPETPLIDEVWEIHGKAHGMAFEEFHASMESGTHRNQLTTLKELSYGAVFAASDESTSISGTTLNLTAGMII</sequence>
<dbReference type="Proteomes" id="UP001224325">
    <property type="component" value="Chromosome"/>
</dbReference>
<evidence type="ECO:0000313" key="4">
    <source>
        <dbReference type="Proteomes" id="UP001224325"/>
    </source>
</evidence>
<dbReference type="GO" id="GO:0016491">
    <property type="term" value="F:oxidoreductase activity"/>
    <property type="evidence" value="ECO:0007669"/>
    <property type="project" value="UniProtKB-KW"/>
</dbReference>
<keyword evidence="4" id="KW-1185">Reference proteome</keyword>
<comment type="similarity">
    <text evidence="1">Belongs to the short-chain dehydrogenases/reductases (SDR) family.</text>
</comment>
<accession>A0AAU7EEA5</accession>
<dbReference type="RefSeq" id="WP_348636577.1">
    <property type="nucleotide sequence ID" value="NZ_CP155618.1"/>
</dbReference>
<organism evidence="3 4">
    <name type="scientific">Mariniflexile litorale</name>
    <dbReference type="NCBI Taxonomy" id="3045158"/>
    <lineage>
        <taxon>Bacteria</taxon>
        <taxon>Pseudomonadati</taxon>
        <taxon>Bacteroidota</taxon>
        <taxon>Flavobacteriia</taxon>
        <taxon>Flavobacteriales</taxon>
        <taxon>Flavobacteriaceae</taxon>
        <taxon>Mariniflexile</taxon>
    </lineage>
</organism>